<name>A0A4R6J6F3_9ACTN</name>
<evidence type="ECO:0000256" key="5">
    <source>
        <dbReference type="ARBA" id="ARBA00023136"/>
    </source>
</evidence>
<comment type="caution">
    <text evidence="8">The sequence shown here is derived from an EMBL/GenBank/DDBJ whole genome shotgun (WGS) entry which is preliminary data.</text>
</comment>
<evidence type="ECO:0000313" key="9">
    <source>
        <dbReference type="Proteomes" id="UP000294901"/>
    </source>
</evidence>
<dbReference type="PANTHER" id="PTHR35007">
    <property type="entry name" value="INTEGRAL MEMBRANE PROTEIN-RELATED"/>
    <property type="match status" value="1"/>
</dbReference>
<feature type="transmembrane region" description="Helical" evidence="6">
    <location>
        <begin position="132"/>
        <end position="152"/>
    </location>
</feature>
<reference evidence="8 9" key="1">
    <citation type="submission" date="2019-03" db="EMBL/GenBank/DDBJ databases">
        <title>Sequencing the genomes of 1000 actinobacteria strains.</title>
        <authorList>
            <person name="Klenk H.-P."/>
        </authorList>
    </citation>
    <scope>NUCLEOTIDE SEQUENCE [LARGE SCALE GENOMIC DNA]</scope>
    <source>
        <strain evidence="8 9">DSM 43805</strain>
    </source>
</reference>
<evidence type="ECO:0000256" key="1">
    <source>
        <dbReference type="ARBA" id="ARBA00004651"/>
    </source>
</evidence>
<evidence type="ECO:0000256" key="2">
    <source>
        <dbReference type="ARBA" id="ARBA00022475"/>
    </source>
</evidence>
<sequence length="303" mass="32577">MSGPALVALAVLGSVLAVALAAAAVAAPPSRRRRMLRILRSYDRSRNAARAVAAPFGGRLRPQVVWALQRLGDLVTPSPVQVRLLRHLDFAGNPAAWPLDRVIRGRIVGGLVLGLVFYVIAHGIALRYGLPGAVLGVLLGLHIPDLLVYNAGVKRQRAITLSLPDMLDALVIGVESGLGLDAAMAQVAHLLRGPMPDEINRVLQEMRLGVSRSNALRALARRTTVRDLKTLVTALVQAGELGIAVAGILREHAADQRTRRRQRAEEQAQKVTVKLLFPVLFCLFPVIFIVVLGPALIRISGSL</sequence>
<feature type="transmembrane region" description="Helical" evidence="6">
    <location>
        <begin position="275"/>
        <end position="297"/>
    </location>
</feature>
<keyword evidence="3 6" id="KW-0812">Transmembrane</keyword>
<comment type="subcellular location">
    <subcellularLocation>
        <location evidence="1">Cell membrane</location>
        <topology evidence="1">Multi-pass membrane protein</topology>
    </subcellularLocation>
</comment>
<dbReference type="RefSeq" id="WP_133877209.1">
    <property type="nucleotide sequence ID" value="NZ_BOMD01000119.1"/>
</dbReference>
<evidence type="ECO:0000259" key="7">
    <source>
        <dbReference type="Pfam" id="PF00482"/>
    </source>
</evidence>
<evidence type="ECO:0000256" key="4">
    <source>
        <dbReference type="ARBA" id="ARBA00022989"/>
    </source>
</evidence>
<dbReference type="GO" id="GO:0005886">
    <property type="term" value="C:plasma membrane"/>
    <property type="evidence" value="ECO:0007669"/>
    <property type="project" value="UniProtKB-SubCell"/>
</dbReference>
<feature type="transmembrane region" description="Helical" evidence="6">
    <location>
        <begin position="6"/>
        <end position="27"/>
    </location>
</feature>
<dbReference type="Proteomes" id="UP000294901">
    <property type="component" value="Unassembled WGS sequence"/>
</dbReference>
<protein>
    <submittedName>
        <fullName evidence="8">Tight adherence protein C</fullName>
    </submittedName>
</protein>
<dbReference type="InterPro" id="IPR018076">
    <property type="entry name" value="T2SS_GspF_dom"/>
</dbReference>
<dbReference type="EMBL" id="SNWR01000002">
    <property type="protein sequence ID" value="TDO31044.1"/>
    <property type="molecule type" value="Genomic_DNA"/>
</dbReference>
<dbReference type="AlphaFoldDB" id="A0A4R6J6F3"/>
<feature type="transmembrane region" description="Helical" evidence="6">
    <location>
        <begin position="107"/>
        <end position="126"/>
    </location>
</feature>
<accession>A0A4R6J6F3</accession>
<keyword evidence="5 6" id="KW-0472">Membrane</keyword>
<dbReference type="PANTHER" id="PTHR35007:SF2">
    <property type="entry name" value="PILUS ASSEMBLE PROTEIN"/>
    <property type="match status" value="1"/>
</dbReference>
<keyword evidence="2" id="KW-1003">Cell membrane</keyword>
<keyword evidence="4 6" id="KW-1133">Transmembrane helix</keyword>
<proteinExistence type="predicted"/>
<feature type="domain" description="Type II secretion system protein GspF" evidence="7">
    <location>
        <begin position="167"/>
        <end position="292"/>
    </location>
</feature>
<organism evidence="8 9">
    <name type="scientific">Paractinoplanes brasiliensis</name>
    <dbReference type="NCBI Taxonomy" id="52695"/>
    <lineage>
        <taxon>Bacteria</taxon>
        <taxon>Bacillati</taxon>
        <taxon>Actinomycetota</taxon>
        <taxon>Actinomycetes</taxon>
        <taxon>Micromonosporales</taxon>
        <taxon>Micromonosporaceae</taxon>
        <taxon>Paractinoplanes</taxon>
    </lineage>
</organism>
<evidence type="ECO:0000256" key="3">
    <source>
        <dbReference type="ARBA" id="ARBA00022692"/>
    </source>
</evidence>
<keyword evidence="9" id="KW-1185">Reference proteome</keyword>
<evidence type="ECO:0000256" key="6">
    <source>
        <dbReference type="SAM" id="Phobius"/>
    </source>
</evidence>
<dbReference type="Pfam" id="PF00482">
    <property type="entry name" value="T2SSF"/>
    <property type="match status" value="1"/>
</dbReference>
<gene>
    <name evidence="8" type="ORF">C8E87_6454</name>
</gene>
<dbReference type="OrthoDB" id="3362351at2"/>
<evidence type="ECO:0000313" key="8">
    <source>
        <dbReference type="EMBL" id="TDO31044.1"/>
    </source>
</evidence>